<dbReference type="SMART" id="SM00320">
    <property type="entry name" value="WD40"/>
    <property type="match status" value="6"/>
</dbReference>
<feature type="region of interest" description="Disordered" evidence="2">
    <location>
        <begin position="736"/>
        <end position="781"/>
    </location>
</feature>
<dbReference type="InterPro" id="IPR013761">
    <property type="entry name" value="SAM/pointed_sf"/>
</dbReference>
<dbReference type="Pfam" id="PF07647">
    <property type="entry name" value="SAM_2"/>
    <property type="match status" value="1"/>
</dbReference>
<keyword evidence="1" id="KW-0853">WD repeat</keyword>
<feature type="domain" description="Ras-associating" evidence="4">
    <location>
        <begin position="1081"/>
        <end position="1174"/>
    </location>
</feature>
<dbReference type="Proteomes" id="UP001139887">
    <property type="component" value="Unassembled WGS sequence"/>
</dbReference>
<gene>
    <name evidence="5" type="primary">UTP4</name>
    <name evidence="5" type="ORF">IWW36_002243</name>
</gene>
<dbReference type="OrthoDB" id="8883818at2759"/>
<dbReference type="EMBL" id="JANBUW010000049">
    <property type="protein sequence ID" value="KAJ2849980.1"/>
    <property type="molecule type" value="Genomic_DNA"/>
</dbReference>
<feature type="region of interest" description="Disordered" evidence="2">
    <location>
        <begin position="935"/>
        <end position="954"/>
    </location>
</feature>
<dbReference type="InterPro" id="IPR024977">
    <property type="entry name" value="Apc4-like_WD40_dom"/>
</dbReference>
<dbReference type="Pfam" id="PF12894">
    <property type="entry name" value="ANAPC4_WD40"/>
    <property type="match status" value="1"/>
</dbReference>
<dbReference type="InterPro" id="IPR001660">
    <property type="entry name" value="SAM"/>
</dbReference>
<dbReference type="SMART" id="SM00314">
    <property type="entry name" value="RA"/>
    <property type="match status" value="1"/>
</dbReference>
<dbReference type="SUPFAM" id="SSF54236">
    <property type="entry name" value="Ubiquitin-like"/>
    <property type="match status" value="1"/>
</dbReference>
<dbReference type="GO" id="GO:0034455">
    <property type="term" value="C:t-UTP complex"/>
    <property type="evidence" value="ECO:0007669"/>
    <property type="project" value="TreeGrafter"/>
</dbReference>
<comment type="caution">
    <text evidence="5">The sequence shown here is derived from an EMBL/GenBank/DDBJ whole genome shotgun (WGS) entry which is preliminary data.</text>
</comment>
<dbReference type="PROSITE" id="PS50082">
    <property type="entry name" value="WD_REPEATS_2"/>
    <property type="match status" value="1"/>
</dbReference>
<sequence length="1244" mass="136362">MQVHRCRFTDYVPQAINAIEYAPATGRRPYVAVGRANGDIELWCVKEKLVYEKTIPGIVNGSLESLAWAHQTELTPDDLELFDTEKEREQAKRRLMDRAPRLFSAGLNAVIVEWDLARLVPKAAVDSYGGAVWCMATNHAQTQLAIGTEDGHIRIFDITDDKLVYQRCFDKSKTRILSVAWTHDDESIVTGSADGCVRIWSVGTGRMAARMTLPREGRDPTLVWAITVLKSGTIVSGDSRGHVVFWDHVMHVVQQDFRALGADVLCLVADADGHTVFASGVDPKVTQFKLFIGGKPAGSTGSDSRKKTGGRAKKWQLAGIRRYHTHDVRALAVSSHLKRDLLISGGVDTQVTSCESRPFPNENPYRQPCFPPLNGVVSVATAGKLILQRQANVLKLWELGKAEPISHALGGQMESGQGLQIYERQRDLLRMELKTKTNLMSSSISPSGRLIAASDAEGPKLFSVVRAEDGSESVRVRRIRGFPPENFVPEYSENRGALHIQFTSDEAKVVIATADGFVSVIDISGWQQNVFATIRRHCQHRNTRGEVEADAGCSDVPTHPGDAKNILPAVADMRTITNMAVSDSGIFVATSDSAGYVVVAGLDNKGATVLPPLAPRKQQDEWPTALAFAAGDQLILPTNMNHLFVWDAPKRMFTKWSRAFGSSNIPKTYSRMLSCVSGVAVNPAEPNCIYVYATNHITRIDLTLAPGSHSAVLNIHKRKQIEQDIIAKVVEEKERETSERLSEWSQSKRKKKQHMNGSTDSSARMDVDGDTASAADSEDMDSIISESASVRSQGKDWEGTIVARLREAGINVAEPHNFRMTERYQNLMHASFVDANTMVVLERPWTDVSSVLPAAFHRHKSGWSQSPSGIVTELFAENSIDGEVLINLDHESLKDLGIRALGKRLLVLKSIYFLKLQHDIPITTDSYVPQTVDVEPDYTHSSSNQRKHKRQTEENISRLMEDISTLSSEVTMIRNDMQRMYRLTVLENKPLPAPQRLASDPFVNSMHIARKIQSDFDQRRDGKGKNQALAGMSAAPSASHHGSTTPVSAAHSPGPGSSGGGMSSLLLPGSQMVQTPVTPHIRVYGDNALQRENEAYKSFRISADDPCSVILPQALKKYHINDSWQHYTLCIQFGSSGKGKVERMLAMDEKPLHLFQQLKDAGESPVFVLKKKTTDSTLGAKNGTVNNGGTGAGSVSNGSRSSLFSLEQTNASTSSLEAPANKSNSSAVASNSAAGSSTNEFEKV</sequence>
<dbReference type="SUPFAM" id="SSF50978">
    <property type="entry name" value="WD40 repeat-like"/>
    <property type="match status" value="2"/>
</dbReference>
<feature type="compositionally biased region" description="Low complexity" evidence="2">
    <location>
        <begin position="1218"/>
        <end position="1244"/>
    </location>
</feature>
<feature type="region of interest" description="Disordered" evidence="2">
    <location>
        <begin position="1013"/>
        <end position="1068"/>
    </location>
</feature>
<evidence type="ECO:0000259" key="4">
    <source>
        <dbReference type="PROSITE" id="PS50200"/>
    </source>
</evidence>
<dbReference type="GO" id="GO:0032040">
    <property type="term" value="C:small-subunit processome"/>
    <property type="evidence" value="ECO:0007669"/>
    <property type="project" value="TreeGrafter"/>
</dbReference>
<dbReference type="AlphaFoldDB" id="A0A9W8IF73"/>
<dbReference type="InterPro" id="IPR015943">
    <property type="entry name" value="WD40/YVTN_repeat-like_dom_sf"/>
</dbReference>
<feature type="repeat" description="WD" evidence="1">
    <location>
        <begin position="169"/>
        <end position="210"/>
    </location>
</feature>
<dbReference type="GO" id="GO:0030686">
    <property type="term" value="C:90S preribosome"/>
    <property type="evidence" value="ECO:0007669"/>
    <property type="project" value="InterPro"/>
</dbReference>
<dbReference type="Pfam" id="PF00788">
    <property type="entry name" value="RA"/>
    <property type="match status" value="1"/>
</dbReference>
<dbReference type="Gene3D" id="2.130.10.10">
    <property type="entry name" value="YVTN repeat-like/Quinoprotein amine dehydrogenase"/>
    <property type="match status" value="3"/>
</dbReference>
<evidence type="ECO:0000256" key="1">
    <source>
        <dbReference type="PROSITE-ProRule" id="PRU00221"/>
    </source>
</evidence>
<dbReference type="Gene3D" id="3.10.20.90">
    <property type="entry name" value="Phosphatidylinositol 3-kinase Catalytic Subunit, Chain A, domain 1"/>
    <property type="match status" value="1"/>
</dbReference>
<protein>
    <submittedName>
        <fullName evidence="5">U3 small nucleolar RNA-associated protein</fullName>
    </submittedName>
</protein>
<evidence type="ECO:0000256" key="2">
    <source>
        <dbReference type="SAM" id="MobiDB-lite"/>
    </source>
</evidence>
<name>A0A9W8IF73_9FUNG</name>
<feature type="compositionally biased region" description="Basic and acidic residues" evidence="2">
    <location>
        <begin position="1013"/>
        <end position="1024"/>
    </location>
</feature>
<dbReference type="GO" id="GO:0007165">
    <property type="term" value="P:signal transduction"/>
    <property type="evidence" value="ECO:0007669"/>
    <property type="project" value="InterPro"/>
</dbReference>
<evidence type="ECO:0000313" key="6">
    <source>
        <dbReference type="Proteomes" id="UP001139887"/>
    </source>
</evidence>
<dbReference type="SUPFAM" id="SSF47769">
    <property type="entry name" value="SAM/Pointed domain"/>
    <property type="match status" value="1"/>
</dbReference>
<accession>A0A9W8IF73</accession>
<dbReference type="InterPro" id="IPR046351">
    <property type="entry name" value="UTP4"/>
</dbReference>
<dbReference type="InterPro" id="IPR000159">
    <property type="entry name" value="RA_dom"/>
</dbReference>
<feature type="region of interest" description="Disordered" evidence="2">
    <location>
        <begin position="1178"/>
        <end position="1244"/>
    </location>
</feature>
<dbReference type="PROSITE" id="PS50105">
    <property type="entry name" value="SAM_DOMAIN"/>
    <property type="match status" value="1"/>
</dbReference>
<dbReference type="PROSITE" id="PS50200">
    <property type="entry name" value="RA"/>
    <property type="match status" value="1"/>
</dbReference>
<keyword evidence="6" id="KW-1185">Reference proteome</keyword>
<dbReference type="InterPro" id="IPR036322">
    <property type="entry name" value="WD40_repeat_dom_sf"/>
</dbReference>
<proteinExistence type="predicted"/>
<dbReference type="InterPro" id="IPR001680">
    <property type="entry name" value="WD40_rpt"/>
</dbReference>
<dbReference type="CDD" id="cd01786">
    <property type="entry name" value="RA_STE50"/>
    <property type="match status" value="1"/>
</dbReference>
<dbReference type="GO" id="GO:0003723">
    <property type="term" value="F:RNA binding"/>
    <property type="evidence" value="ECO:0007669"/>
    <property type="project" value="TreeGrafter"/>
</dbReference>
<feature type="compositionally biased region" description="Polar residues" evidence="2">
    <location>
        <begin position="1199"/>
        <end position="1216"/>
    </location>
</feature>
<dbReference type="PANTHER" id="PTHR44163:SF1">
    <property type="entry name" value="U3 SMALL NUCLEOLAR RNA-ASSOCIATED PROTEIN 4 HOMOLOG"/>
    <property type="match status" value="1"/>
</dbReference>
<organism evidence="5 6">
    <name type="scientific">Coemansia brasiliensis</name>
    <dbReference type="NCBI Taxonomy" id="2650707"/>
    <lineage>
        <taxon>Eukaryota</taxon>
        <taxon>Fungi</taxon>
        <taxon>Fungi incertae sedis</taxon>
        <taxon>Zoopagomycota</taxon>
        <taxon>Kickxellomycotina</taxon>
        <taxon>Kickxellomycetes</taxon>
        <taxon>Kickxellales</taxon>
        <taxon>Kickxellaceae</taxon>
        <taxon>Coemansia</taxon>
    </lineage>
</organism>
<dbReference type="InterPro" id="IPR029071">
    <property type="entry name" value="Ubiquitin-like_domsf"/>
</dbReference>
<feature type="domain" description="SAM" evidence="3">
    <location>
        <begin position="843"/>
        <end position="917"/>
    </location>
</feature>
<dbReference type="SUPFAM" id="SSF101908">
    <property type="entry name" value="Putative isomerase YbhE"/>
    <property type="match status" value="1"/>
</dbReference>
<dbReference type="PROSITE" id="PS50294">
    <property type="entry name" value="WD_REPEATS_REGION"/>
    <property type="match status" value="1"/>
</dbReference>
<dbReference type="Gene3D" id="1.10.150.50">
    <property type="entry name" value="Transcription Factor, Ets-1"/>
    <property type="match status" value="1"/>
</dbReference>
<dbReference type="PANTHER" id="PTHR44163">
    <property type="entry name" value="U3 SMALL NUCLEOLAR RNA-ASSOCIATED PROTEIN 4 HOMOLOG"/>
    <property type="match status" value="1"/>
</dbReference>
<reference evidence="5" key="1">
    <citation type="submission" date="2022-07" db="EMBL/GenBank/DDBJ databases">
        <title>Phylogenomic reconstructions and comparative analyses of Kickxellomycotina fungi.</title>
        <authorList>
            <person name="Reynolds N.K."/>
            <person name="Stajich J.E."/>
            <person name="Barry K."/>
            <person name="Grigoriev I.V."/>
            <person name="Crous P."/>
            <person name="Smith M.E."/>
        </authorList>
    </citation>
    <scope>NUCLEOTIDE SEQUENCE</scope>
    <source>
        <strain evidence="5">NRRL 1566</strain>
    </source>
</reference>
<dbReference type="GO" id="GO:0000462">
    <property type="term" value="P:maturation of SSU-rRNA from tricistronic rRNA transcript (SSU-rRNA, 5.8S rRNA, LSU-rRNA)"/>
    <property type="evidence" value="ECO:0007669"/>
    <property type="project" value="InterPro"/>
</dbReference>
<evidence type="ECO:0000313" key="5">
    <source>
        <dbReference type="EMBL" id="KAJ2849980.1"/>
    </source>
</evidence>
<evidence type="ECO:0000259" key="3">
    <source>
        <dbReference type="PROSITE" id="PS50105"/>
    </source>
</evidence>